<dbReference type="RefSeq" id="WP_036098343.1">
    <property type="nucleotide sequence ID" value="NZ_AODF01000039.1"/>
</dbReference>
<keyword evidence="2" id="KW-1185">Reference proteome</keyword>
<name>A0ABP3AUC6_9LIST</name>
<dbReference type="Proteomes" id="UP000019249">
    <property type="component" value="Unassembled WGS sequence"/>
</dbReference>
<dbReference type="EMBL" id="AODF01000039">
    <property type="protein sequence ID" value="EUJ26119.1"/>
    <property type="molecule type" value="Genomic_DNA"/>
</dbReference>
<evidence type="ECO:0000313" key="2">
    <source>
        <dbReference type="Proteomes" id="UP000019249"/>
    </source>
</evidence>
<accession>A0ABP3AUC6</accession>
<comment type="caution">
    <text evidence="1">The sequence shown here is derived from an EMBL/GenBank/DDBJ whole genome shotgun (WGS) entry which is preliminary data.</text>
</comment>
<protein>
    <submittedName>
        <fullName evidence="1">Uncharacterized protein</fullName>
    </submittedName>
</protein>
<evidence type="ECO:0000313" key="1">
    <source>
        <dbReference type="EMBL" id="EUJ26119.1"/>
    </source>
</evidence>
<sequence length="143" mass="16168">MIEQDERVVTPRVLKRYGNQFSEKDVGNIRRFVGDIISVDISARSPVIKGRSNDKTVEIVLVPAFFSTMNDVNKEIIFDVLSLISQVSINEDLLLVVMGEVHKNSKSSYYELHLYDPDSIVVDGVSISSFKAHYTAKKFRGEN</sequence>
<reference evidence="1 2" key="1">
    <citation type="journal article" date="2014" name="Int. J. Syst. Evol. Microbiol.">
        <title>Listeria floridensis sp. nov., Listeria aquatica sp. nov., Listeria cornellensis sp. nov., Listeria riparia sp. nov. and Listeria grandensis sp. nov., from agricultural and natural environments.</title>
        <authorList>
            <person name="den Bakker H.C."/>
            <person name="Warchocki S."/>
            <person name="Wright E.M."/>
            <person name="Allred A.F."/>
            <person name="Ahlstrom C."/>
            <person name="Manuel C.S."/>
            <person name="Stasiewicz M.J."/>
            <person name="Burrell A."/>
            <person name="Roof S."/>
            <person name="Strawn L."/>
            <person name="Fortes E.D."/>
            <person name="Nightingale K.K."/>
            <person name="Kephart D."/>
            <person name="Wiedmann M."/>
        </authorList>
    </citation>
    <scope>NUCLEOTIDE SEQUENCE [LARGE SCALE GENOMIC DNA]</scope>
    <source>
        <strain evidence="1 2">FSL S10-1187</strain>
    </source>
</reference>
<gene>
    <name evidence="1" type="ORF">MFLO_14212</name>
</gene>
<proteinExistence type="predicted"/>
<organism evidence="1 2">
    <name type="scientific">Listeria floridensis FSL S10-1187</name>
    <dbReference type="NCBI Taxonomy" id="1265817"/>
    <lineage>
        <taxon>Bacteria</taxon>
        <taxon>Bacillati</taxon>
        <taxon>Bacillota</taxon>
        <taxon>Bacilli</taxon>
        <taxon>Bacillales</taxon>
        <taxon>Listeriaceae</taxon>
        <taxon>Listeria</taxon>
    </lineage>
</organism>